<keyword evidence="7 10" id="KW-0119">Carbohydrate metabolism</keyword>
<dbReference type="SMART" id="SM00633">
    <property type="entry name" value="Glyco_10"/>
    <property type="match status" value="1"/>
</dbReference>
<dbReference type="InterPro" id="IPR001000">
    <property type="entry name" value="GH10_dom"/>
</dbReference>
<evidence type="ECO:0000313" key="13">
    <source>
        <dbReference type="Proteomes" id="UP001333102"/>
    </source>
</evidence>
<dbReference type="InterPro" id="IPR044846">
    <property type="entry name" value="GH10"/>
</dbReference>
<dbReference type="Gene3D" id="2.60.120.200">
    <property type="match status" value="1"/>
</dbReference>
<evidence type="ECO:0000256" key="5">
    <source>
        <dbReference type="ARBA" id="ARBA00022801"/>
    </source>
</evidence>
<dbReference type="EMBL" id="CP141614">
    <property type="protein sequence ID" value="WRP15614.1"/>
    <property type="molecule type" value="Genomic_DNA"/>
</dbReference>
<dbReference type="InterPro" id="IPR013320">
    <property type="entry name" value="ConA-like_dom_sf"/>
</dbReference>
<dbReference type="InterPro" id="IPR001791">
    <property type="entry name" value="Laminin_G"/>
</dbReference>
<evidence type="ECO:0000256" key="8">
    <source>
        <dbReference type="ARBA" id="ARBA00023295"/>
    </source>
</evidence>
<protein>
    <recommendedName>
        <fullName evidence="10">Beta-xylanase</fullName>
        <ecNumber evidence="10">3.2.1.8</ecNumber>
    </recommendedName>
</protein>
<sequence>MHRRRLVVALAVVALFAGLWGVPKATAWAQQEGDLVQEPSLRELAAPTGLRIGFASANDFWTLPDAATYQRLAAREFDILTPENQMKWDSLRPAPDRFDFEAAERHVAFAAAHGMQVHGHTLVWHNQLPAWLTTTRWTPDALEGVLEEHIRRVVGHFRGRVAVWDVVNEALDEDGRLRESFWYVNLGPSYIEKAFTWAREADPDAILIYNDYNIEVVNAKSDALYEMMVDFKRRGVPVDGIGFQMHVTHRGLDYGSLRRNLERFADLGLSLYITEMDVRIPGEPDMERLLQQAEVYRRVLQIALPQPRVAAVQFWGFTDRYSWVPQSFPGQGAALVFDRAYRAKPAYYALKEVLSAFVAAFKPYRDLQVIQRSPERYEVRARVHNTGAAPEVRDVALRIDGQVVASQRVELLPREERPVAFEHTFDRRGTYWVAVGDLPAVEVTVPGRLGLLQPSVWLDFEDGVGNRSTSGIVARPSGAVRIGETGRIGRGIEFDGEGRLELDDPLHRHSGGHEMLTLPTRGGFTLALWFKPDFPEGAAGPFALLDASRNPIYFAVSITRQGLSWYYEDGTDADFQMDVPAPLDDGQWHHLAVTGAFGQPGVMAVYLDGELRAARDIVASPAGPLSPLVIGHDSDPTYFPTHVGFVGSVDEVRVFPWILTADEIREVMASHAYASQPGTHVTEWVSLEPGETLRSLTVHASVGAADRVEATVETSLDGQSVSERTTLTVEGGEATHPLALGPARYFRIRTVLDGFSAAVLEYEAASSSGRRWLWSTTEDWARGIWSSNVDLGAPWPVEPPETSTAAGPL</sequence>
<organism evidence="12 13">
    <name type="scientific">Geochorda subterranea</name>
    <dbReference type="NCBI Taxonomy" id="3109564"/>
    <lineage>
        <taxon>Bacteria</taxon>
        <taxon>Bacillati</taxon>
        <taxon>Bacillota</taxon>
        <taxon>Limnochordia</taxon>
        <taxon>Limnochordales</taxon>
        <taxon>Geochordaceae</taxon>
        <taxon>Geochorda</taxon>
    </lineage>
</organism>
<dbReference type="RefSeq" id="WP_324670020.1">
    <property type="nucleotide sequence ID" value="NZ_CP141614.1"/>
</dbReference>
<dbReference type="PANTHER" id="PTHR31490">
    <property type="entry name" value="GLYCOSYL HYDROLASE"/>
    <property type="match status" value="1"/>
</dbReference>
<gene>
    <name evidence="12" type="ORF">VLY81_05480</name>
</gene>
<keyword evidence="6" id="KW-1015">Disulfide bond</keyword>
<proteinExistence type="inferred from homology"/>
<dbReference type="Proteomes" id="UP001333102">
    <property type="component" value="Chromosome"/>
</dbReference>
<keyword evidence="4" id="KW-0732">Signal</keyword>
<comment type="similarity">
    <text evidence="2 10">Belongs to the glycosyl hydrolase 10 (cellulase F) family.</text>
</comment>
<dbReference type="Gene3D" id="3.20.20.80">
    <property type="entry name" value="Glycosidases"/>
    <property type="match status" value="1"/>
</dbReference>
<evidence type="ECO:0000256" key="3">
    <source>
        <dbReference type="ARBA" id="ARBA00022651"/>
    </source>
</evidence>
<name>A0ABZ1BSA3_9FIRM</name>
<dbReference type="Pfam" id="PF13385">
    <property type="entry name" value="Laminin_G_3"/>
    <property type="match status" value="1"/>
</dbReference>
<dbReference type="PROSITE" id="PS51760">
    <property type="entry name" value="GH10_2"/>
    <property type="match status" value="1"/>
</dbReference>
<dbReference type="SMART" id="SM00560">
    <property type="entry name" value="LamGL"/>
    <property type="match status" value="1"/>
</dbReference>
<dbReference type="PRINTS" id="PR00134">
    <property type="entry name" value="GLHYDRLASE10"/>
</dbReference>
<evidence type="ECO:0000256" key="1">
    <source>
        <dbReference type="ARBA" id="ARBA00000681"/>
    </source>
</evidence>
<evidence type="ECO:0000256" key="9">
    <source>
        <dbReference type="ARBA" id="ARBA00023326"/>
    </source>
</evidence>
<dbReference type="Pfam" id="PF00331">
    <property type="entry name" value="Glyco_hydro_10"/>
    <property type="match status" value="1"/>
</dbReference>
<dbReference type="EC" id="3.2.1.8" evidence="10"/>
<dbReference type="PANTHER" id="PTHR31490:SF88">
    <property type="entry name" value="BETA-XYLANASE"/>
    <property type="match status" value="1"/>
</dbReference>
<comment type="catalytic activity">
    <reaction evidence="1 10">
        <text>Endohydrolysis of (1-&gt;4)-beta-D-xylosidic linkages in xylans.</text>
        <dbReference type="EC" id="3.2.1.8"/>
    </reaction>
</comment>
<dbReference type="CDD" id="cd00110">
    <property type="entry name" value="LamG"/>
    <property type="match status" value="1"/>
</dbReference>
<dbReference type="InterPro" id="IPR006558">
    <property type="entry name" value="LamG-like"/>
</dbReference>
<evidence type="ECO:0000256" key="2">
    <source>
        <dbReference type="ARBA" id="ARBA00007495"/>
    </source>
</evidence>
<keyword evidence="13" id="KW-1185">Reference proteome</keyword>
<evidence type="ECO:0000256" key="7">
    <source>
        <dbReference type="ARBA" id="ARBA00023277"/>
    </source>
</evidence>
<keyword evidence="8 10" id="KW-0326">Glycosidase</keyword>
<reference evidence="13" key="1">
    <citation type="submission" date="2023-12" db="EMBL/GenBank/DDBJ databases">
        <title>Novel isolates from deep terrestrial aquifers shed light on the physiology and ecology of the class Limnochordia.</title>
        <authorList>
            <person name="Karnachuk O.V."/>
            <person name="Lukina A.P."/>
            <person name="Avakyan M.R."/>
            <person name="Kadnikov V."/>
            <person name="Begmatov S."/>
            <person name="Beletsky A.V."/>
            <person name="Mardanov A.V."/>
            <person name="Ravin N.V."/>
        </authorList>
    </citation>
    <scope>NUCLEOTIDE SEQUENCE [LARGE SCALE GENOMIC DNA]</scope>
    <source>
        <strain evidence="13">LN</strain>
    </source>
</reference>
<dbReference type="SUPFAM" id="SSF49899">
    <property type="entry name" value="Concanavalin A-like lectins/glucanases"/>
    <property type="match status" value="1"/>
</dbReference>
<feature type="domain" description="GH10" evidence="11">
    <location>
        <begin position="57"/>
        <end position="353"/>
    </location>
</feature>
<accession>A0ABZ1BSA3</accession>
<evidence type="ECO:0000313" key="12">
    <source>
        <dbReference type="EMBL" id="WRP15614.1"/>
    </source>
</evidence>
<keyword evidence="5 10" id="KW-0378">Hydrolase</keyword>
<evidence type="ECO:0000259" key="11">
    <source>
        <dbReference type="PROSITE" id="PS51760"/>
    </source>
</evidence>
<dbReference type="InterPro" id="IPR017853">
    <property type="entry name" value="GH"/>
</dbReference>
<keyword evidence="9 10" id="KW-0624">Polysaccharide degradation</keyword>
<evidence type="ECO:0000256" key="4">
    <source>
        <dbReference type="ARBA" id="ARBA00022729"/>
    </source>
</evidence>
<evidence type="ECO:0000256" key="6">
    <source>
        <dbReference type="ARBA" id="ARBA00023157"/>
    </source>
</evidence>
<keyword evidence="3" id="KW-0858">Xylan degradation</keyword>
<dbReference type="SUPFAM" id="SSF51445">
    <property type="entry name" value="(Trans)glycosidases"/>
    <property type="match status" value="1"/>
</dbReference>
<evidence type="ECO:0000256" key="10">
    <source>
        <dbReference type="RuleBase" id="RU361174"/>
    </source>
</evidence>